<reference evidence="2" key="1">
    <citation type="submission" date="2022-04" db="EMBL/GenBank/DDBJ databases">
        <title>A functionally conserved STORR gene fusion in Papaver species that diverged 16.8 million years ago.</title>
        <authorList>
            <person name="Catania T."/>
        </authorList>
    </citation>
    <scope>NUCLEOTIDE SEQUENCE</scope>
    <source>
        <strain evidence="2">S-188037</strain>
    </source>
</reference>
<keyword evidence="3" id="KW-1185">Reference proteome</keyword>
<evidence type="ECO:0000256" key="1">
    <source>
        <dbReference type="SAM" id="MobiDB-lite"/>
    </source>
</evidence>
<dbReference type="Proteomes" id="UP001202328">
    <property type="component" value="Unassembled WGS sequence"/>
</dbReference>
<feature type="compositionally biased region" description="Acidic residues" evidence="1">
    <location>
        <begin position="143"/>
        <end position="155"/>
    </location>
</feature>
<dbReference type="AlphaFoldDB" id="A0AAD4XE54"/>
<dbReference type="PANTHER" id="PTHR34665">
    <property type="entry name" value="DUF3741 DOMAIN-CONTAINING PROTEIN"/>
    <property type="match status" value="1"/>
</dbReference>
<sequence length="155" mass="18306">MKKTTEVNEEEHELEIHKAVAQAWHGRSGNSKPIIEFEAYRNRYKQRPTRFRHEAMNKLSSSKESEAAAHNNWDFGQSLWDSYEIVNLSKRLETGLMLETSINHATLEDMRPKSSYNKRRRESKNSLRNLLHRMSSSKRFDDADIPNEDDDHDQF</sequence>
<feature type="region of interest" description="Disordered" evidence="1">
    <location>
        <begin position="109"/>
        <end position="155"/>
    </location>
</feature>
<comment type="caution">
    <text evidence="2">The sequence shown here is derived from an EMBL/GenBank/DDBJ whole genome shotgun (WGS) entry which is preliminary data.</text>
</comment>
<organism evidence="2 3">
    <name type="scientific">Papaver atlanticum</name>
    <dbReference type="NCBI Taxonomy" id="357466"/>
    <lineage>
        <taxon>Eukaryota</taxon>
        <taxon>Viridiplantae</taxon>
        <taxon>Streptophyta</taxon>
        <taxon>Embryophyta</taxon>
        <taxon>Tracheophyta</taxon>
        <taxon>Spermatophyta</taxon>
        <taxon>Magnoliopsida</taxon>
        <taxon>Ranunculales</taxon>
        <taxon>Papaveraceae</taxon>
        <taxon>Papaveroideae</taxon>
        <taxon>Papaver</taxon>
    </lineage>
</organism>
<dbReference type="PANTHER" id="PTHR34665:SF1">
    <property type="entry name" value="OS02G0595200 PROTEIN"/>
    <property type="match status" value="1"/>
</dbReference>
<evidence type="ECO:0000313" key="3">
    <source>
        <dbReference type="Proteomes" id="UP001202328"/>
    </source>
</evidence>
<name>A0AAD4XE54_9MAGN</name>
<protein>
    <submittedName>
        <fullName evidence="2">Uncharacterized protein</fullName>
    </submittedName>
</protein>
<dbReference type="EMBL" id="JAJJMB010011222">
    <property type="protein sequence ID" value="KAI3903453.1"/>
    <property type="molecule type" value="Genomic_DNA"/>
</dbReference>
<accession>A0AAD4XE54</accession>
<gene>
    <name evidence="2" type="ORF">MKW98_032107</name>
</gene>
<proteinExistence type="predicted"/>
<evidence type="ECO:0000313" key="2">
    <source>
        <dbReference type="EMBL" id="KAI3903453.1"/>
    </source>
</evidence>